<comment type="caution">
    <text evidence="2">The sequence shown here is derived from an EMBL/GenBank/DDBJ whole genome shotgun (WGS) entry which is preliminary data.</text>
</comment>
<reference evidence="2" key="1">
    <citation type="submission" date="2021-06" db="EMBL/GenBank/DDBJ databases">
        <authorList>
            <person name="Kallberg Y."/>
            <person name="Tangrot J."/>
            <person name="Rosling A."/>
        </authorList>
    </citation>
    <scope>NUCLEOTIDE SEQUENCE</scope>
    <source>
        <strain evidence="2">MT106</strain>
    </source>
</reference>
<keyword evidence="3" id="KW-1185">Reference proteome</keyword>
<name>A0A9N8Z2M7_9GLOM</name>
<organism evidence="2 3">
    <name type="scientific">Ambispora gerdemannii</name>
    <dbReference type="NCBI Taxonomy" id="144530"/>
    <lineage>
        <taxon>Eukaryota</taxon>
        <taxon>Fungi</taxon>
        <taxon>Fungi incertae sedis</taxon>
        <taxon>Mucoromycota</taxon>
        <taxon>Glomeromycotina</taxon>
        <taxon>Glomeromycetes</taxon>
        <taxon>Archaeosporales</taxon>
        <taxon>Ambisporaceae</taxon>
        <taxon>Ambispora</taxon>
    </lineage>
</organism>
<evidence type="ECO:0000313" key="2">
    <source>
        <dbReference type="EMBL" id="CAG8461732.1"/>
    </source>
</evidence>
<protein>
    <submittedName>
        <fullName evidence="2">1669_t:CDS:1</fullName>
    </submittedName>
</protein>
<gene>
    <name evidence="2" type="ORF">AGERDE_LOCUS2288</name>
</gene>
<feature type="compositionally biased region" description="Polar residues" evidence="1">
    <location>
        <begin position="37"/>
        <end position="53"/>
    </location>
</feature>
<feature type="region of interest" description="Disordered" evidence="1">
    <location>
        <begin position="34"/>
        <end position="53"/>
    </location>
</feature>
<dbReference type="AlphaFoldDB" id="A0A9N8Z2M7"/>
<evidence type="ECO:0000313" key="3">
    <source>
        <dbReference type="Proteomes" id="UP000789831"/>
    </source>
</evidence>
<dbReference type="EMBL" id="CAJVPL010000186">
    <property type="protein sequence ID" value="CAG8461732.1"/>
    <property type="molecule type" value="Genomic_DNA"/>
</dbReference>
<sequence>MIVLENRRNQLEIVTAIIVMVIVMDNVLTEKNKMHTENSFYSPRNQGSKLALL</sequence>
<accession>A0A9N8Z2M7</accession>
<evidence type="ECO:0000256" key="1">
    <source>
        <dbReference type="SAM" id="MobiDB-lite"/>
    </source>
</evidence>
<proteinExistence type="predicted"/>
<dbReference type="Proteomes" id="UP000789831">
    <property type="component" value="Unassembled WGS sequence"/>
</dbReference>